<dbReference type="InterPro" id="IPR043502">
    <property type="entry name" value="DNA/RNA_pol_sf"/>
</dbReference>
<protein>
    <submittedName>
        <fullName evidence="2">Ribonuclease H protein At1g65750 family</fullName>
    </submittedName>
</protein>
<dbReference type="EMBL" id="CM003604">
    <property type="protein sequence ID" value="KYP72596.1"/>
    <property type="molecule type" value="Genomic_DNA"/>
</dbReference>
<dbReference type="CDD" id="cd01650">
    <property type="entry name" value="RT_nLTR_like"/>
    <property type="match status" value="1"/>
</dbReference>
<accession>A0A151TZV8</accession>
<dbReference type="InterPro" id="IPR026960">
    <property type="entry name" value="RVT-Znf"/>
</dbReference>
<feature type="domain" description="Reverse transcriptase" evidence="1">
    <location>
        <begin position="1"/>
        <end position="195"/>
    </location>
</feature>
<evidence type="ECO:0000259" key="1">
    <source>
        <dbReference type="PROSITE" id="PS50878"/>
    </source>
</evidence>
<organism evidence="2 3">
    <name type="scientific">Cajanus cajan</name>
    <name type="common">Pigeon pea</name>
    <name type="synonym">Cajanus indicus</name>
    <dbReference type="NCBI Taxonomy" id="3821"/>
    <lineage>
        <taxon>Eukaryota</taxon>
        <taxon>Viridiplantae</taxon>
        <taxon>Streptophyta</taxon>
        <taxon>Embryophyta</taxon>
        <taxon>Tracheophyta</taxon>
        <taxon>Spermatophyta</taxon>
        <taxon>Magnoliopsida</taxon>
        <taxon>eudicotyledons</taxon>
        <taxon>Gunneridae</taxon>
        <taxon>Pentapetalae</taxon>
        <taxon>rosids</taxon>
        <taxon>fabids</taxon>
        <taxon>Fabales</taxon>
        <taxon>Fabaceae</taxon>
        <taxon>Papilionoideae</taxon>
        <taxon>50 kb inversion clade</taxon>
        <taxon>NPAAA clade</taxon>
        <taxon>indigoferoid/millettioid clade</taxon>
        <taxon>Phaseoleae</taxon>
        <taxon>Cajanus</taxon>
    </lineage>
</organism>
<name>A0A151TZV8_CAJCA</name>
<dbReference type="Proteomes" id="UP000075243">
    <property type="component" value="Chromosome 2"/>
</dbReference>
<dbReference type="Pfam" id="PF00078">
    <property type="entry name" value="RVT_1"/>
    <property type="match status" value="1"/>
</dbReference>
<dbReference type="PANTHER" id="PTHR33116:SF70">
    <property type="entry name" value="NON-LTR RETROELEMENT REVERSE TRANSCRIPTASE-LIKE PROTEIN"/>
    <property type="match status" value="1"/>
</dbReference>
<dbReference type="PROSITE" id="PS50878">
    <property type="entry name" value="RT_POL"/>
    <property type="match status" value="1"/>
</dbReference>
<evidence type="ECO:0000313" key="2">
    <source>
        <dbReference type="EMBL" id="KYP72596.1"/>
    </source>
</evidence>
<dbReference type="Pfam" id="PF13966">
    <property type="entry name" value="zf-RVT"/>
    <property type="match status" value="1"/>
</dbReference>
<dbReference type="OMA" id="WINTEDH"/>
<dbReference type="Gramene" id="C.cajan_05065.t">
    <property type="protein sequence ID" value="C.cajan_05065.t.cds1"/>
    <property type="gene ID" value="C.cajan_05065"/>
</dbReference>
<dbReference type="PANTHER" id="PTHR33116">
    <property type="entry name" value="REVERSE TRANSCRIPTASE ZINC-BINDING DOMAIN-CONTAINING PROTEIN-RELATED-RELATED"/>
    <property type="match status" value="1"/>
</dbReference>
<dbReference type="STRING" id="3821.A0A151TZV8"/>
<dbReference type="InterPro" id="IPR000477">
    <property type="entry name" value="RT_dom"/>
</dbReference>
<dbReference type="AlphaFoldDB" id="A0A151TZV8"/>
<dbReference type="SUPFAM" id="SSF56672">
    <property type="entry name" value="DNA/RNA polymerases"/>
    <property type="match status" value="1"/>
</dbReference>
<sequence length="646" mass="73912">MRNKRHGKGWMALKVDLEKAYDRLEWSFIQDTLEDIGFPSTFINLVMACITTPKMRMLWNGEILDEFSPSRGIRQGDPISPYIFVLCIERLFHIIECAVEKGFWSPIQLSKRGPKLSHLGFADDLVLFAEANVEQVEVIQTCLDLFCKSSGQKVNKEKTKVFFSKNVSWTVRNQLSSSLGVQRTEDLGKYLGVPLHHKRVTTNTYSNILDKVRNRMSCWKRNSLSMAGRVTFAKSVLNALPTYTMQTSLLPKTICEELDKLTRKFIWGENDHDRKIHTISWNTICQPKNQGGLGMKSANQLNIAFLMKGLWNLCTQKESLWVQVIRAKYKCGEDNIPVMSLPKSRSNFWAGLCKAWPDFFPNIIWRLGDGTSIRFWEDSWLDGFPQLSTHVPHNLLGNEISKSVADYVTEEGTWDWDNLHNLLPANILDHLDSHVTPIRDPKKDSLAWLGSSDGEFSVKSAYVCLDHNQNECNQVVFSTIWRWKGPERIKLMLWKTAHNSLLTNTARARRGLALDNLCPRCHQEPETGLHALRDCVDVKNVWSHLANGGIPPNFINSNLGTWIVSNPTCRNENWRLIFAVTIDELWNARNALIFDQHHVNPCGLVVSIKRRCLEISRAYKECSTFSSKIPGDPYMDHLLLDGNLLP</sequence>
<keyword evidence="3" id="KW-1185">Reference proteome</keyword>
<evidence type="ECO:0000313" key="3">
    <source>
        <dbReference type="Proteomes" id="UP000075243"/>
    </source>
</evidence>
<proteinExistence type="predicted"/>
<reference evidence="2 3" key="1">
    <citation type="journal article" date="2012" name="Nat. Biotechnol.">
        <title>Draft genome sequence of pigeonpea (Cajanus cajan), an orphan legume crop of resource-poor farmers.</title>
        <authorList>
            <person name="Varshney R.K."/>
            <person name="Chen W."/>
            <person name="Li Y."/>
            <person name="Bharti A.K."/>
            <person name="Saxena R.K."/>
            <person name="Schlueter J.A."/>
            <person name="Donoghue M.T."/>
            <person name="Azam S."/>
            <person name="Fan G."/>
            <person name="Whaley A.M."/>
            <person name="Farmer A.D."/>
            <person name="Sheridan J."/>
            <person name="Iwata A."/>
            <person name="Tuteja R."/>
            <person name="Penmetsa R.V."/>
            <person name="Wu W."/>
            <person name="Upadhyaya H.D."/>
            <person name="Yang S.P."/>
            <person name="Shah T."/>
            <person name="Saxena K.B."/>
            <person name="Michael T."/>
            <person name="McCombie W.R."/>
            <person name="Yang B."/>
            <person name="Zhang G."/>
            <person name="Yang H."/>
            <person name="Wang J."/>
            <person name="Spillane C."/>
            <person name="Cook D.R."/>
            <person name="May G.D."/>
            <person name="Xu X."/>
            <person name="Jackson S.A."/>
        </authorList>
    </citation>
    <scope>NUCLEOTIDE SEQUENCE [LARGE SCALE GENOMIC DNA]</scope>
    <source>
        <strain evidence="3">cv. Asha</strain>
    </source>
</reference>
<gene>
    <name evidence="2" type="ORF">KK1_005192</name>
</gene>